<dbReference type="SUPFAM" id="SSF54631">
    <property type="entry name" value="CBS-domain pair"/>
    <property type="match status" value="2"/>
</dbReference>
<keyword evidence="2" id="KW-0129">CBS domain</keyword>
<dbReference type="SMART" id="SM00086">
    <property type="entry name" value="PAC"/>
    <property type="match status" value="1"/>
</dbReference>
<dbReference type="InterPro" id="IPR000160">
    <property type="entry name" value="GGDEF_dom"/>
</dbReference>
<dbReference type="Gene3D" id="3.20.20.450">
    <property type="entry name" value="EAL domain"/>
    <property type="match status" value="1"/>
</dbReference>
<dbReference type="FunFam" id="3.30.70.270:FF:000001">
    <property type="entry name" value="Diguanylate cyclase domain protein"/>
    <property type="match status" value="1"/>
</dbReference>
<dbReference type="Pfam" id="PF00990">
    <property type="entry name" value="GGDEF"/>
    <property type="match status" value="1"/>
</dbReference>
<evidence type="ECO:0000313" key="10">
    <source>
        <dbReference type="Proteomes" id="UP000252405"/>
    </source>
</evidence>
<dbReference type="PROSITE" id="PS50112">
    <property type="entry name" value="PAS"/>
    <property type="match status" value="1"/>
</dbReference>
<organism evidence="9 10">
    <name type="scientific">Billgrantia montanilacus</name>
    <dbReference type="NCBI Taxonomy" id="2282305"/>
    <lineage>
        <taxon>Bacteria</taxon>
        <taxon>Pseudomonadati</taxon>
        <taxon>Pseudomonadota</taxon>
        <taxon>Gammaproteobacteria</taxon>
        <taxon>Oceanospirillales</taxon>
        <taxon>Halomonadaceae</taxon>
        <taxon>Billgrantia</taxon>
    </lineage>
</organism>
<feature type="domain" description="CBS" evidence="8">
    <location>
        <begin position="11"/>
        <end position="68"/>
    </location>
</feature>
<dbReference type="RefSeq" id="WP_114477567.1">
    <property type="nucleotide sequence ID" value="NZ_QPII01000002.1"/>
</dbReference>
<dbReference type="GO" id="GO:0003824">
    <property type="term" value="F:catalytic activity"/>
    <property type="evidence" value="ECO:0007669"/>
    <property type="project" value="UniProtKB-ARBA"/>
</dbReference>
<reference evidence="9 10" key="1">
    <citation type="submission" date="2018-07" db="EMBL/GenBank/DDBJ databases">
        <title>Halomonas montanilacus sp. nov., isolated from Lake Pengyan on Tibetan Plateau.</title>
        <authorList>
            <person name="Lu H."/>
            <person name="Xing P."/>
            <person name="Wu Q."/>
        </authorList>
    </citation>
    <scope>NUCLEOTIDE SEQUENCE [LARGE SCALE GENOMIC DNA]</scope>
    <source>
        <strain evidence="9 10">PYC7W</strain>
    </source>
</reference>
<dbReference type="EMBL" id="QPII01000002">
    <property type="protein sequence ID" value="RCV90926.1"/>
    <property type="molecule type" value="Genomic_DNA"/>
</dbReference>
<dbReference type="CDD" id="cd01949">
    <property type="entry name" value="GGDEF"/>
    <property type="match status" value="1"/>
</dbReference>
<gene>
    <name evidence="9" type="ORF">DU505_03215</name>
</gene>
<dbReference type="SMART" id="SM00052">
    <property type="entry name" value="EAL"/>
    <property type="match status" value="1"/>
</dbReference>
<dbReference type="InterPro" id="IPR001610">
    <property type="entry name" value="PAC"/>
</dbReference>
<dbReference type="Gene3D" id="3.30.70.270">
    <property type="match status" value="1"/>
</dbReference>
<keyword evidence="10" id="KW-1185">Reference proteome</keyword>
<feature type="region of interest" description="Disordered" evidence="3">
    <location>
        <begin position="831"/>
        <end position="853"/>
    </location>
</feature>
<dbReference type="InterPro" id="IPR001633">
    <property type="entry name" value="EAL_dom"/>
</dbReference>
<dbReference type="PROSITE" id="PS51371">
    <property type="entry name" value="CBS"/>
    <property type="match status" value="3"/>
</dbReference>
<evidence type="ECO:0000313" key="9">
    <source>
        <dbReference type="EMBL" id="RCV90926.1"/>
    </source>
</evidence>
<dbReference type="InterPro" id="IPR052155">
    <property type="entry name" value="Biofilm_reg_signaling"/>
</dbReference>
<dbReference type="PANTHER" id="PTHR44757:SF2">
    <property type="entry name" value="BIOFILM ARCHITECTURE MAINTENANCE PROTEIN MBAA"/>
    <property type="match status" value="1"/>
</dbReference>
<feature type="domain" description="CBS" evidence="8">
    <location>
        <begin position="76"/>
        <end position="134"/>
    </location>
</feature>
<dbReference type="AlphaFoldDB" id="A0A368U2Z3"/>
<dbReference type="InterPro" id="IPR000014">
    <property type="entry name" value="PAS"/>
</dbReference>
<dbReference type="Gene3D" id="3.10.580.10">
    <property type="entry name" value="CBS-domain"/>
    <property type="match status" value="2"/>
</dbReference>
<dbReference type="PROSITE" id="PS50887">
    <property type="entry name" value="GGDEF"/>
    <property type="match status" value="1"/>
</dbReference>
<dbReference type="NCBIfam" id="TIGR00229">
    <property type="entry name" value="sensory_box"/>
    <property type="match status" value="1"/>
</dbReference>
<dbReference type="InterPro" id="IPR029787">
    <property type="entry name" value="Nucleotide_cyclase"/>
</dbReference>
<sequence length="853" mass="95095">MNHELPIERIMQAGLLTCEVDTPLCTAAQRMAERQCSSIIVVTREGKAKGIWTEHDALAVNFADSEAGRTRIGEVMSQPVASLHLETPISEAALRFSAEGRRHFVVVDGDGLPRGILSQTDMAINQGIEPYLRLREVRSAMRQRALVLQGTQLLAEAARSMRLSSCDAVVVKCNEQALGILTERDMVRFVAHHPGNTPIAELASRPLLTARQNEPLISARDRLLEQRVRHLAVVDDDDNVIGLIGFRDMLAGAEQHFMQDLRDALEQRDRALASSRVNLQMAERIIESSLEGIIVTDPNNRIEFVNPAFTRMTGYTAEEAIGRTPEILASGRHDATFYRQMWDALKQHGYWRGEIWNRRKNGELYLELLTITAITGDDGEVTHYAALFNDITHVREKEDRIRKLAYYDPLTALPNRRLLEDRLQLAIRHAHRNQSRLAVVFVDLDHFKRINDTLGHAVGDELLVMIADRLQSRLREDDTLARLGGDEFLILLPDLEEVEEVTRVARRLVEAVGEPCIIDGHEFSIGCSLGISLYPDDAASAEALIHDADVAMYRAKQEGRNSYRLYRTEMNMQDDRQRALEAALREAIESGEGLEVHFQPLFERESGTLHSAEALMCWHHPVLGSIPPGEVIPLAERAGLIVALGERMMRMVCVQLSEWHQASADPVPVSINLSPRQFWQKDLPGKIAGMLVEYALPPGLVGFELSESTLLDKPLQAAAILKQLRDLGGDITIDDFGTGYASLSYLEELPVTTLKIDRRFIQRLDGQQRGSAAIVAAVCGLARELGLRVVAVGVETEAQQDALLRHNMDLIQGFLTGRPVSAPHFASSYLVSPSDDVTEKPERVDPPQVAPTK</sequence>
<evidence type="ECO:0000256" key="1">
    <source>
        <dbReference type="ARBA" id="ARBA00001946"/>
    </source>
</evidence>
<dbReference type="InterPro" id="IPR035965">
    <property type="entry name" value="PAS-like_dom_sf"/>
</dbReference>
<dbReference type="SMART" id="SM00267">
    <property type="entry name" value="GGDEF"/>
    <property type="match status" value="1"/>
</dbReference>
<evidence type="ECO:0000259" key="8">
    <source>
        <dbReference type="PROSITE" id="PS51371"/>
    </source>
</evidence>
<dbReference type="Pfam" id="PF13426">
    <property type="entry name" value="PAS_9"/>
    <property type="match status" value="1"/>
</dbReference>
<comment type="cofactor">
    <cofactor evidence="1">
        <name>Mg(2+)</name>
        <dbReference type="ChEBI" id="CHEBI:18420"/>
    </cofactor>
</comment>
<name>A0A368U2Z3_9GAMM</name>
<dbReference type="InterPro" id="IPR043128">
    <property type="entry name" value="Rev_trsase/Diguanyl_cyclase"/>
</dbReference>
<feature type="domain" description="EAL" evidence="6">
    <location>
        <begin position="577"/>
        <end position="833"/>
    </location>
</feature>
<dbReference type="PROSITE" id="PS50113">
    <property type="entry name" value="PAC"/>
    <property type="match status" value="1"/>
</dbReference>
<feature type="domain" description="PAC" evidence="5">
    <location>
        <begin position="351"/>
        <end position="403"/>
    </location>
</feature>
<dbReference type="InterPro" id="IPR000700">
    <property type="entry name" value="PAS-assoc_C"/>
</dbReference>
<dbReference type="SUPFAM" id="SSF55785">
    <property type="entry name" value="PYP-like sensor domain (PAS domain)"/>
    <property type="match status" value="1"/>
</dbReference>
<evidence type="ECO:0000256" key="2">
    <source>
        <dbReference type="PROSITE-ProRule" id="PRU00703"/>
    </source>
</evidence>
<dbReference type="InterPro" id="IPR000644">
    <property type="entry name" value="CBS_dom"/>
</dbReference>
<comment type="caution">
    <text evidence="9">The sequence shown here is derived from an EMBL/GenBank/DDBJ whole genome shotgun (WGS) entry which is preliminary data.</text>
</comment>
<feature type="domain" description="GGDEF" evidence="7">
    <location>
        <begin position="435"/>
        <end position="568"/>
    </location>
</feature>
<feature type="domain" description="PAS" evidence="4">
    <location>
        <begin position="278"/>
        <end position="324"/>
    </location>
</feature>
<dbReference type="NCBIfam" id="TIGR00254">
    <property type="entry name" value="GGDEF"/>
    <property type="match status" value="1"/>
</dbReference>
<accession>A0A368U2Z3</accession>
<evidence type="ECO:0000259" key="6">
    <source>
        <dbReference type="PROSITE" id="PS50883"/>
    </source>
</evidence>
<dbReference type="CDD" id="cd01948">
    <property type="entry name" value="EAL"/>
    <property type="match status" value="1"/>
</dbReference>
<evidence type="ECO:0000259" key="4">
    <source>
        <dbReference type="PROSITE" id="PS50112"/>
    </source>
</evidence>
<dbReference type="SMART" id="SM00116">
    <property type="entry name" value="CBS"/>
    <property type="match status" value="4"/>
</dbReference>
<dbReference type="SMART" id="SM00091">
    <property type="entry name" value="PAS"/>
    <property type="match status" value="1"/>
</dbReference>
<dbReference type="Pfam" id="PF00571">
    <property type="entry name" value="CBS"/>
    <property type="match status" value="4"/>
</dbReference>
<dbReference type="Proteomes" id="UP000252405">
    <property type="component" value="Unassembled WGS sequence"/>
</dbReference>
<protein>
    <submittedName>
        <fullName evidence="9">EAL domain-containing protein</fullName>
    </submittedName>
</protein>
<dbReference type="InterPro" id="IPR035919">
    <property type="entry name" value="EAL_sf"/>
</dbReference>
<dbReference type="Gene3D" id="3.30.450.20">
    <property type="entry name" value="PAS domain"/>
    <property type="match status" value="1"/>
</dbReference>
<evidence type="ECO:0000259" key="5">
    <source>
        <dbReference type="PROSITE" id="PS50113"/>
    </source>
</evidence>
<dbReference type="CDD" id="cd00130">
    <property type="entry name" value="PAS"/>
    <property type="match status" value="1"/>
</dbReference>
<feature type="domain" description="CBS" evidence="8">
    <location>
        <begin position="203"/>
        <end position="261"/>
    </location>
</feature>
<dbReference type="SUPFAM" id="SSF141868">
    <property type="entry name" value="EAL domain-like"/>
    <property type="match status" value="1"/>
</dbReference>
<proteinExistence type="predicted"/>
<dbReference type="Pfam" id="PF00563">
    <property type="entry name" value="EAL"/>
    <property type="match status" value="1"/>
</dbReference>
<dbReference type="PANTHER" id="PTHR44757">
    <property type="entry name" value="DIGUANYLATE CYCLASE DGCP"/>
    <property type="match status" value="1"/>
</dbReference>
<dbReference type="CDD" id="cd09833">
    <property type="entry name" value="CBS_pair_GGDEF_PAS_repeat1"/>
    <property type="match status" value="1"/>
</dbReference>
<evidence type="ECO:0000259" key="7">
    <source>
        <dbReference type="PROSITE" id="PS50887"/>
    </source>
</evidence>
<dbReference type="InterPro" id="IPR046342">
    <property type="entry name" value="CBS_dom_sf"/>
</dbReference>
<evidence type="ECO:0000256" key="3">
    <source>
        <dbReference type="SAM" id="MobiDB-lite"/>
    </source>
</evidence>
<dbReference type="OrthoDB" id="9804951at2"/>
<dbReference type="PROSITE" id="PS50883">
    <property type="entry name" value="EAL"/>
    <property type="match status" value="1"/>
</dbReference>
<dbReference type="SUPFAM" id="SSF55073">
    <property type="entry name" value="Nucleotide cyclase"/>
    <property type="match status" value="1"/>
</dbReference>